<proteinExistence type="inferred from homology"/>
<dbReference type="PRINTS" id="PR02008">
    <property type="entry name" value="RCMTFAMILY"/>
</dbReference>
<dbReference type="Pfam" id="PF01029">
    <property type="entry name" value="NusB"/>
    <property type="match status" value="1"/>
</dbReference>
<dbReference type="PANTHER" id="PTHR22807">
    <property type="entry name" value="NOP2 YEAST -RELATED NOL1/NOP2/FMU SUN DOMAIN-CONTAINING"/>
    <property type="match status" value="1"/>
</dbReference>
<dbReference type="PROSITE" id="PS01153">
    <property type="entry name" value="NOL1_NOP2_SUN"/>
    <property type="match status" value="1"/>
</dbReference>
<comment type="similarity">
    <text evidence="3 14">Belongs to the class I-like SAM-binding methyltransferase superfamily. RsmB/NOP family.</text>
</comment>
<dbReference type="Pfam" id="PF01189">
    <property type="entry name" value="Methyltr_RsmB-F"/>
    <property type="match status" value="1"/>
</dbReference>
<dbReference type="InterPro" id="IPR054728">
    <property type="entry name" value="RsmB-like_ferredoxin"/>
</dbReference>
<keyword evidence="9 14" id="KW-0949">S-adenosyl-L-methionine</keyword>
<keyword evidence="10 14" id="KW-0694">RNA-binding</keyword>
<feature type="binding site" evidence="14">
    <location>
        <position position="329"/>
    </location>
    <ligand>
        <name>S-adenosyl-L-methionine</name>
        <dbReference type="ChEBI" id="CHEBI:59789"/>
    </ligand>
</feature>
<keyword evidence="5" id="KW-0963">Cytoplasm</keyword>
<evidence type="ECO:0000256" key="6">
    <source>
        <dbReference type="ARBA" id="ARBA00022552"/>
    </source>
</evidence>
<evidence type="ECO:0000256" key="14">
    <source>
        <dbReference type="PROSITE-ProRule" id="PRU01023"/>
    </source>
</evidence>
<dbReference type="SUPFAM" id="SSF53335">
    <property type="entry name" value="S-adenosyl-L-methionine-dependent methyltransferases"/>
    <property type="match status" value="1"/>
</dbReference>
<evidence type="ECO:0000256" key="12">
    <source>
        <dbReference type="ARBA" id="ARBA00031088"/>
    </source>
</evidence>
<evidence type="ECO:0000256" key="9">
    <source>
        <dbReference type="ARBA" id="ARBA00022691"/>
    </source>
</evidence>
<reference evidence="16 17" key="1">
    <citation type="journal article" date="2005" name="Int. J. Syst. Evol. Microbiol.">
        <title>Bacillus cibi sp. nov., isolated from jeotgal, a traditional Korean fermented seafood.</title>
        <authorList>
            <person name="Yoon J.H."/>
            <person name="Lee C.H."/>
            <person name="Oh T.K."/>
        </authorList>
    </citation>
    <scope>NUCLEOTIDE SEQUENCE [LARGE SCALE GENOMIC DNA]</scope>
    <source>
        <strain evidence="16 17">DSM 16189</strain>
    </source>
</reference>
<dbReference type="FunFam" id="3.30.70.1170:FF:000003">
    <property type="entry name" value="16S rRNA (Cytosine(967)-C(5))-methyltransferase RsmB"/>
    <property type="match status" value="1"/>
</dbReference>
<dbReference type="EC" id="2.1.1.176" evidence="4"/>
<dbReference type="InterPro" id="IPR004573">
    <property type="entry name" value="rRNA_ssu_MeTfrase_B"/>
</dbReference>
<dbReference type="Pfam" id="PF22458">
    <property type="entry name" value="RsmF-B_ferredox"/>
    <property type="match status" value="1"/>
</dbReference>
<feature type="domain" description="SAM-dependent MTase RsmB/NOP-type" evidence="15">
    <location>
        <begin position="170"/>
        <end position="446"/>
    </location>
</feature>
<dbReference type="NCBIfam" id="TIGR00563">
    <property type="entry name" value="rsmB"/>
    <property type="match status" value="1"/>
</dbReference>
<evidence type="ECO:0000259" key="15">
    <source>
        <dbReference type="PROSITE" id="PS51686"/>
    </source>
</evidence>
<dbReference type="InterPro" id="IPR035926">
    <property type="entry name" value="NusB-like_sf"/>
</dbReference>
<feature type="binding site" evidence="14">
    <location>
        <begin position="259"/>
        <end position="265"/>
    </location>
    <ligand>
        <name>S-adenosyl-L-methionine</name>
        <dbReference type="ChEBI" id="CHEBI:59789"/>
    </ligand>
</feature>
<dbReference type="InterPro" id="IPR006027">
    <property type="entry name" value="NusB_RsmB_TIM44"/>
</dbReference>
<feature type="active site" description="Nucleophile" evidence="14">
    <location>
        <position position="382"/>
    </location>
</feature>
<evidence type="ECO:0000256" key="11">
    <source>
        <dbReference type="ARBA" id="ARBA00030399"/>
    </source>
</evidence>
<feature type="binding site" evidence="14">
    <location>
        <position position="310"/>
    </location>
    <ligand>
        <name>S-adenosyl-L-methionine</name>
        <dbReference type="ChEBI" id="CHEBI:59789"/>
    </ligand>
</feature>
<dbReference type="GO" id="GO:0008649">
    <property type="term" value="F:rRNA methyltransferase activity"/>
    <property type="evidence" value="ECO:0007669"/>
    <property type="project" value="InterPro"/>
</dbReference>
<dbReference type="InterPro" id="IPR023267">
    <property type="entry name" value="RCMT"/>
</dbReference>
<dbReference type="Gene3D" id="1.10.940.10">
    <property type="entry name" value="NusB-like"/>
    <property type="match status" value="1"/>
</dbReference>
<evidence type="ECO:0000256" key="1">
    <source>
        <dbReference type="ARBA" id="ARBA00002724"/>
    </source>
</evidence>
<dbReference type="Proteomes" id="UP000028549">
    <property type="component" value="Unassembled WGS sequence"/>
</dbReference>
<evidence type="ECO:0000313" key="17">
    <source>
        <dbReference type="Proteomes" id="UP000028549"/>
    </source>
</evidence>
<protein>
    <recommendedName>
        <fullName evidence="4">16S rRNA (cytosine(967)-C(5))-methyltransferase</fullName>
        <ecNumber evidence="4">2.1.1.176</ecNumber>
    </recommendedName>
    <alternativeName>
        <fullName evidence="11">16S rRNA m5C967 methyltransferase</fullName>
    </alternativeName>
    <alternativeName>
        <fullName evidence="12">rRNA (cytosine-C(5)-)-methyltransferase RsmB</fullName>
    </alternativeName>
</protein>
<dbReference type="AlphaFoldDB" id="A0A084H3P1"/>
<comment type="caution">
    <text evidence="16">The sequence shown here is derived from an EMBL/GenBank/DDBJ whole genome shotgun (WGS) entry which is preliminary data.</text>
</comment>
<gene>
    <name evidence="16" type="ORF">GS18_0204565</name>
</gene>
<accession>A0A084H3P1</accession>
<keyword evidence="6" id="KW-0698">rRNA processing</keyword>
<dbReference type="Gene3D" id="3.40.50.150">
    <property type="entry name" value="Vaccinia Virus protein VP39"/>
    <property type="match status" value="1"/>
</dbReference>
<dbReference type="GO" id="GO:0006355">
    <property type="term" value="P:regulation of DNA-templated transcription"/>
    <property type="evidence" value="ECO:0007669"/>
    <property type="project" value="InterPro"/>
</dbReference>
<dbReference type="Gene3D" id="3.30.70.1170">
    <property type="entry name" value="Sun protein, domain 3"/>
    <property type="match status" value="1"/>
</dbReference>
<dbReference type="GO" id="GO:0005737">
    <property type="term" value="C:cytoplasm"/>
    <property type="evidence" value="ECO:0007669"/>
    <property type="project" value="UniProtKB-SubCell"/>
</dbReference>
<dbReference type="CDD" id="cd02440">
    <property type="entry name" value="AdoMet_MTases"/>
    <property type="match status" value="1"/>
</dbReference>
<evidence type="ECO:0000256" key="8">
    <source>
        <dbReference type="ARBA" id="ARBA00022679"/>
    </source>
</evidence>
<comment type="catalytic activity">
    <reaction evidence="13">
        <text>cytidine(967) in 16S rRNA + S-adenosyl-L-methionine = 5-methylcytidine(967) in 16S rRNA + S-adenosyl-L-homocysteine + H(+)</text>
        <dbReference type="Rhea" id="RHEA:42748"/>
        <dbReference type="Rhea" id="RHEA-COMP:10219"/>
        <dbReference type="Rhea" id="RHEA-COMP:10220"/>
        <dbReference type="ChEBI" id="CHEBI:15378"/>
        <dbReference type="ChEBI" id="CHEBI:57856"/>
        <dbReference type="ChEBI" id="CHEBI:59789"/>
        <dbReference type="ChEBI" id="CHEBI:74483"/>
        <dbReference type="ChEBI" id="CHEBI:82748"/>
        <dbReference type="EC" id="2.1.1.176"/>
    </reaction>
</comment>
<keyword evidence="17" id="KW-1185">Reference proteome</keyword>
<name>A0A084H3P1_METID</name>
<evidence type="ECO:0000256" key="4">
    <source>
        <dbReference type="ARBA" id="ARBA00012140"/>
    </source>
</evidence>
<dbReference type="GO" id="GO:0003723">
    <property type="term" value="F:RNA binding"/>
    <property type="evidence" value="ECO:0007669"/>
    <property type="project" value="UniProtKB-UniRule"/>
</dbReference>
<evidence type="ECO:0000313" key="16">
    <source>
        <dbReference type="EMBL" id="KEZ54203.1"/>
    </source>
</evidence>
<dbReference type="OrthoDB" id="9810297at2"/>
<dbReference type="STRING" id="246786.GS18_0204565"/>
<organism evidence="16 17">
    <name type="scientific">Metabacillus indicus</name>
    <name type="common">Bacillus indicus</name>
    <dbReference type="NCBI Taxonomy" id="246786"/>
    <lineage>
        <taxon>Bacteria</taxon>
        <taxon>Bacillati</taxon>
        <taxon>Bacillota</taxon>
        <taxon>Bacilli</taxon>
        <taxon>Bacillales</taxon>
        <taxon>Bacillaceae</taxon>
        <taxon>Metabacillus</taxon>
    </lineage>
</organism>
<evidence type="ECO:0000256" key="5">
    <source>
        <dbReference type="ARBA" id="ARBA00022490"/>
    </source>
</evidence>
<dbReference type="NCBIfam" id="NF011494">
    <property type="entry name" value="PRK14902.1"/>
    <property type="match status" value="1"/>
</dbReference>
<evidence type="ECO:0000256" key="2">
    <source>
        <dbReference type="ARBA" id="ARBA00004496"/>
    </source>
</evidence>
<keyword evidence="8 14" id="KW-0808">Transferase</keyword>
<dbReference type="PROSITE" id="PS51686">
    <property type="entry name" value="SAM_MT_RSMB_NOP"/>
    <property type="match status" value="1"/>
</dbReference>
<dbReference type="EMBL" id="JNVC02000001">
    <property type="protein sequence ID" value="KEZ54203.1"/>
    <property type="molecule type" value="Genomic_DNA"/>
</dbReference>
<dbReference type="SUPFAM" id="SSF48013">
    <property type="entry name" value="NusB-like"/>
    <property type="match status" value="1"/>
</dbReference>
<dbReference type="FunFam" id="3.40.50.150:FF:000022">
    <property type="entry name" value="Ribosomal RNA small subunit methyltransferase B"/>
    <property type="match status" value="1"/>
</dbReference>
<dbReference type="RefSeq" id="WP_029565585.1">
    <property type="nucleotide sequence ID" value="NZ_CANLZQ010000006.1"/>
</dbReference>
<dbReference type="FunFam" id="1.10.940.10:FF:000006">
    <property type="entry name" value="16S rRNA (Cytosine(967)-C(5))-methyltransferase RsmB"/>
    <property type="match status" value="1"/>
</dbReference>
<dbReference type="PANTHER" id="PTHR22807:SF53">
    <property type="entry name" value="RIBOSOMAL RNA SMALL SUBUNIT METHYLTRANSFERASE B-RELATED"/>
    <property type="match status" value="1"/>
</dbReference>
<evidence type="ECO:0000256" key="3">
    <source>
        <dbReference type="ARBA" id="ARBA00007494"/>
    </source>
</evidence>
<dbReference type="InterPro" id="IPR049560">
    <property type="entry name" value="MeTrfase_RsmB-F_NOP2_cat"/>
</dbReference>
<dbReference type="InterPro" id="IPR029063">
    <property type="entry name" value="SAM-dependent_MTases_sf"/>
</dbReference>
<evidence type="ECO:0000256" key="10">
    <source>
        <dbReference type="ARBA" id="ARBA00022884"/>
    </source>
</evidence>
<comment type="function">
    <text evidence="1">Specifically methylates the cytosine at position 967 (m5C967) of 16S rRNA.</text>
</comment>
<feature type="binding site" evidence="14">
    <location>
        <position position="283"/>
    </location>
    <ligand>
        <name>S-adenosyl-L-methionine</name>
        <dbReference type="ChEBI" id="CHEBI:59789"/>
    </ligand>
</feature>
<comment type="subcellular location">
    <subcellularLocation>
        <location evidence="2">Cytoplasm</location>
    </subcellularLocation>
</comment>
<keyword evidence="7 14" id="KW-0489">Methyltransferase</keyword>
<evidence type="ECO:0000256" key="13">
    <source>
        <dbReference type="ARBA" id="ARBA00047283"/>
    </source>
</evidence>
<dbReference type="InterPro" id="IPR018314">
    <property type="entry name" value="RsmB/NOL1/NOP2-like_CS"/>
</dbReference>
<evidence type="ECO:0000256" key="7">
    <source>
        <dbReference type="ARBA" id="ARBA00022603"/>
    </source>
</evidence>
<sequence length="447" mass="49992">MKKNNVRETALETLLMIEKNQAYSHLLLNSMIKKHGVKEIDIPLLTEIVYGTLQRRDTLDFYLAPFIKNAKKTEQWVQNLLRLSVYQMVYLDRVPERAVFHEAVEIAKHRGHKGIASFVNGILRSIQRQGLPSTAEIKDEAERIAVETSFPLWLVKRWISQLGAADAKKMCEATLTPPSVSARVNFMKNTRGELMEQLLAKGFQIEEGDLTADAIKSLKGSLVQTEEFKEGRFTIQDESSMLVARTLAPEKGDAVLDACAAPGGKSTHIAEILENTGTVYSLDLHKQKVSLITEQAERLGLTNIKTEAMDSRKVHERFKNEQFDKILVDAPCSGLGVVRRKPDIKYTKSAEDVKRLSQIQLEILSSAAPLLKKGGTLVYSTCTIDSEENGQVVDKFLAEHSEFELDSAMADRLPEAAKPYADGGQVQILPHYFGTDGFYIASLRKKV</sequence>
<dbReference type="InterPro" id="IPR001678">
    <property type="entry name" value="MeTrfase_RsmB-F_NOP2_dom"/>
</dbReference>